<feature type="domain" description="Carrier" evidence="9">
    <location>
        <begin position="2365"/>
        <end position="2442"/>
    </location>
</feature>
<evidence type="ECO:0000256" key="8">
    <source>
        <dbReference type="SAM" id="MobiDB-lite"/>
    </source>
</evidence>
<feature type="region of interest" description="Disordered" evidence="8">
    <location>
        <begin position="531"/>
        <end position="552"/>
    </location>
</feature>
<dbReference type="RefSeq" id="XP_041559130.1">
    <property type="nucleotide sequence ID" value="XM_041706778.1"/>
</dbReference>
<dbReference type="Pfam" id="PF08240">
    <property type="entry name" value="ADH_N"/>
    <property type="match status" value="1"/>
</dbReference>
<dbReference type="Gene3D" id="3.40.50.150">
    <property type="entry name" value="Vaccinia Virus protein VP39"/>
    <property type="match status" value="1"/>
</dbReference>
<dbReference type="Proteomes" id="UP000654913">
    <property type="component" value="Chromosome 5"/>
</dbReference>
<feature type="domain" description="PKS/mFAS DH" evidence="11">
    <location>
        <begin position="928"/>
        <end position="1210"/>
    </location>
</feature>
<dbReference type="InterPro" id="IPR014043">
    <property type="entry name" value="Acyl_transferase_dom"/>
</dbReference>
<dbReference type="InterPro" id="IPR050091">
    <property type="entry name" value="PKS_NRPS_Biosynth_Enz"/>
</dbReference>
<dbReference type="InterPro" id="IPR020843">
    <property type="entry name" value="ER"/>
</dbReference>
<keyword evidence="6" id="KW-0012">Acyltransferase</keyword>
<dbReference type="GO" id="GO:0006633">
    <property type="term" value="P:fatty acid biosynthetic process"/>
    <property type="evidence" value="ECO:0007669"/>
    <property type="project" value="TreeGrafter"/>
</dbReference>
<dbReference type="SUPFAM" id="SSF52151">
    <property type="entry name" value="FabD/lysophospholipase-like"/>
    <property type="match status" value="1"/>
</dbReference>
<organism evidence="12 13">
    <name type="scientific">Aspergillus puulaauensis</name>
    <dbReference type="NCBI Taxonomy" id="1220207"/>
    <lineage>
        <taxon>Eukaryota</taxon>
        <taxon>Fungi</taxon>
        <taxon>Dikarya</taxon>
        <taxon>Ascomycota</taxon>
        <taxon>Pezizomycotina</taxon>
        <taxon>Eurotiomycetes</taxon>
        <taxon>Eurotiomycetidae</taxon>
        <taxon>Eurotiales</taxon>
        <taxon>Aspergillaceae</taxon>
        <taxon>Aspergillus</taxon>
    </lineage>
</organism>
<dbReference type="PROSITE" id="PS52019">
    <property type="entry name" value="PKS_MFAS_DH"/>
    <property type="match status" value="1"/>
</dbReference>
<dbReference type="InterPro" id="IPR032821">
    <property type="entry name" value="PKS_assoc"/>
</dbReference>
<feature type="domain" description="Ketosynthase family 3 (KS3)" evidence="10">
    <location>
        <begin position="44"/>
        <end position="464"/>
    </location>
</feature>
<keyword evidence="2" id="KW-0597">Phosphoprotein</keyword>
<accession>A0A7R8APY3</accession>
<dbReference type="InterPro" id="IPR036291">
    <property type="entry name" value="NAD(P)-bd_dom_sf"/>
</dbReference>
<dbReference type="Pfam" id="PF16197">
    <property type="entry name" value="KAsynt_C_assoc"/>
    <property type="match status" value="1"/>
</dbReference>
<feature type="compositionally biased region" description="Polar residues" evidence="8">
    <location>
        <begin position="18"/>
        <end position="27"/>
    </location>
</feature>
<dbReference type="Gene3D" id="3.40.50.720">
    <property type="entry name" value="NAD(P)-binding Rossmann-like Domain"/>
    <property type="match status" value="1"/>
</dbReference>
<dbReference type="Gene3D" id="3.40.47.10">
    <property type="match status" value="1"/>
</dbReference>
<dbReference type="Pfam" id="PF14765">
    <property type="entry name" value="PS-DH"/>
    <property type="match status" value="1"/>
</dbReference>
<dbReference type="InterPro" id="IPR020807">
    <property type="entry name" value="PKS_DH"/>
</dbReference>
<feature type="active site" description="Proton donor; for dehydratase activity" evidence="7">
    <location>
        <position position="1127"/>
    </location>
</feature>
<evidence type="ECO:0000259" key="11">
    <source>
        <dbReference type="PROSITE" id="PS52019"/>
    </source>
</evidence>
<dbReference type="InterPro" id="IPR009081">
    <property type="entry name" value="PP-bd_ACP"/>
</dbReference>
<sequence>MRAVDLDEPIQHGGDISVRTNGSSHPASNGAAHHQQEPYPYPPPMPIAICGMSCRLPGGIESPQQLWDFLLSKGDARSRVPPSRYNIDAFYSAADRPGTIKTQYGYFLDRDLASFDGSLFSISPMELARCDPQQRLLLEVARECIEDAGETDWKGRRIGVYVGSFGEDWNEILDHDEQQYGVYRLAGSGDFALSNRVSYEMDLRGPSMTIRTACSSSLVSLHEACLALARGDCESAIVAGSSLIMTPAMTIKLSEQGVLSPDGSCKTFSSDANGYGRGEAVNGLFIKPLADALRDGNPVRAVIRAAATNHDGKTPGMAYPSLEAQEALIRHAYRLAGISDPSDTAFVECHGTGTLVGDPVETNAVARVFGNPRGTYIGSVKPNLGHSEGASGLTSVIKAVLALEHRTIPPNIKLGVPNPKIPFESARLAVPVDPTPWPSDVSVERVSVNSFGIGGNNAHVILDSAASHGAAPSLEESGDTPQLLVYSAGSSDSLGQTIDEHAAYLSQYPERIEDLAFTLANRRQHLSHRGFVVSSREKPGTPSRSTQRQGTVPSSVVMVFTGQGAQWPQMGRALFRSNRTFRASIENLDKHLKSLGENGPGWTIEAELRKPARRSRLDAAELSQPLCTALQIALVDSLACIGVTPDAVVGHSSGEIAAAYAAGALTGPEAITAAYHRGIVANKQSRAGAMAAIGLGAADVQAFLLPGAGVACENSPRSVTISGDRDQVEAVVSAVQASRPGVLARLLKVDKAYHSYHMAEVGTEYYRLVGPNVRGRSPSKPFFSSVTGDLLEASDVLDARYWQRNLESPVLFARAVSRITDHPVGKSPVFLEVGPHSALAGPVRQILADRSVSAPYVSTLLRGGNCTESFLSAIGTLFTLHIPIDFGAMHPSGSCLSGLPRYSWNRQNRYWAENRVAHDWRHRQFPSHDLLGLRVIESPDFTPVWRNVFHLDNAPWVRDHKVGDDVVFPFAAYVAMAGEAVRQISGVPDGFTVRSVQASMALVVSEGTPVEIVTAMWRGDSDGSWWRFTIGSHNGDTWIEHCTGQVAALQSSLGHSADSMQTLPRGVPTHSWYNVLRRGGLDFGPRFQCLDDIRASTTGSPGWSAATIHQTADDTAEPYHQHPVAIDAALQLAVCAAAYGIGLKHRNNVATRVGELAILRGAQSSLVGVVSGSFTKDGSVRGSGHCMAGNQIVMRMSGVEHTVLEAPRREDSHAAAQVTWGLHIDHADPRSLIRPAGEARYHLNALNELAQLCIRHSWTSISNVETPAPLLKYRSWIEGQASTTASAEQFLAGTEQSLYQRIQHCVHYLMQTPAASAARALLDVKEVLGDIFAGRVDALDVMSDRDIDGRLYELLDHSFDTAPFLAALAHTRPNLRVLQLGAGKGRATPKILKAIGSSLYKYTFSDLSSTHFKEVKDHLKGLANLEFSVLDVGKPLDEQGFADVQYDLVIATDLGHLTNDLSRGLENIHSLISPGGRLILQELSPSAHWLTYALGLLPQWWSATLLDESEWQKNLQQVGFTNVQTVSDVDDTESQFGVALIAQPGEHVPSRGAKKVTLLVRNKEASDKFNIISKKLEGQQVAFCTLDDNPPAEGDIISLLDHDGSCFLEGLSSDIFARLQEFLGSLSSDVGIFWLIPDVFKYPQYAQTQGLARVMRSELGIDFAVCEADGFDNTVLTVFERFQARRKAPEAGILQPDMEYAIREGQVYVPRIYPFSLVEHQGRSQLEENTIALTTARPGLLSALQWEHRPLPSLGAGDVEIEVYSVGLDYRDISLAIGSIELSASDDFGLGRQAAGVVRRVGDGVENLEVGDRVMALGQGTLASSTVQPASQCIRVPERLGLNDGALVPMAFVTAMYALRHVSRLAEGQSVLVHSACSRLGLAVVKVAQFLGATVFATVDDDEQAERLVRDFHLPPGCIFQTSIPNLPGGMQVDVVLNPPLGQPVCVAEFGIVIETERSKAQRVPDINQALPENCSYYSVDIDRIQACKPQLIKELLSDVSGLLSQDIRRSESPTVFDASHVQDAFAHLQSAPASDVVLELHGSNGPGLSAENAVKRPGAPKFDSRASYLLVGGLGGLGRSISIWMVEHGARHLVFLSRSAGQRSEDQSFLNELATMGCDVQLVQGDVSEPEVVSRAVQAASATAPLKGILQMSMVLRDEAFSKISWNDWQESTKPKTLGTWNLHNATLAAGITLDFFTLFSSISGVIGQPGQASYASANAFLDAFCAYRQEAGLAASVIAFGPIDGIGVFSQNETLLRQLKDSGFYCIGGLEVLEGLAVATASASSPSQSTAPAAFLLGFDSTIPLDSEKNRLIWRRDPRMAIYHNRRGAGSGGGSSGGVSGSDRLKAFVADARREPGMLETPETVELLAHEIGLKALSLLSKADEELNTSLSLADLGMDSLVAIEMRMWWKQTFQLDISVLEMMGKGSVEALAKHAAASLKKSLE</sequence>
<dbReference type="InterPro" id="IPR029063">
    <property type="entry name" value="SAM-dependent_MTases_sf"/>
</dbReference>
<dbReference type="SMART" id="SM00822">
    <property type="entry name" value="PKS_KR"/>
    <property type="match status" value="1"/>
</dbReference>
<keyword evidence="5" id="KW-0511">Multifunctional enzyme</keyword>
<dbReference type="KEGG" id="apuu:APUU_51647A"/>
<feature type="region of interest" description="N-terminal hotdog fold" evidence="7">
    <location>
        <begin position="928"/>
        <end position="1053"/>
    </location>
</feature>
<dbReference type="Gene3D" id="3.90.180.10">
    <property type="entry name" value="Medium-chain alcohol dehydrogenases, catalytic domain"/>
    <property type="match status" value="1"/>
</dbReference>
<dbReference type="SUPFAM" id="SSF50129">
    <property type="entry name" value="GroES-like"/>
    <property type="match status" value="1"/>
</dbReference>
<evidence type="ECO:0000256" key="6">
    <source>
        <dbReference type="ARBA" id="ARBA00023315"/>
    </source>
</evidence>
<protein>
    <submittedName>
        <fullName evidence="12">Type I iterative PKS</fullName>
    </submittedName>
</protein>
<feature type="region of interest" description="Disordered" evidence="8">
    <location>
        <begin position="1"/>
        <end position="39"/>
    </location>
</feature>
<dbReference type="Pfam" id="PF08242">
    <property type="entry name" value="Methyltransf_12"/>
    <property type="match status" value="1"/>
</dbReference>
<dbReference type="InterPro" id="IPR011032">
    <property type="entry name" value="GroES-like_sf"/>
</dbReference>
<dbReference type="InterPro" id="IPR014030">
    <property type="entry name" value="Ketoacyl_synth_N"/>
</dbReference>
<dbReference type="CDD" id="cd02440">
    <property type="entry name" value="AdoMet_MTases"/>
    <property type="match status" value="1"/>
</dbReference>
<reference evidence="12" key="2">
    <citation type="submission" date="2021-02" db="EMBL/GenBank/DDBJ databases">
        <title>Aspergillus puulaauensis MK2 genome sequence.</title>
        <authorList>
            <person name="Futagami T."/>
            <person name="Mori K."/>
            <person name="Kadooka C."/>
            <person name="Tanaka T."/>
        </authorList>
    </citation>
    <scope>NUCLEOTIDE SEQUENCE</scope>
    <source>
        <strain evidence="12">MK2</strain>
    </source>
</reference>
<evidence type="ECO:0000259" key="10">
    <source>
        <dbReference type="PROSITE" id="PS52004"/>
    </source>
</evidence>
<dbReference type="CDD" id="cd05195">
    <property type="entry name" value="enoyl_red"/>
    <property type="match status" value="1"/>
</dbReference>
<dbReference type="SMART" id="SM00826">
    <property type="entry name" value="PKS_DH"/>
    <property type="match status" value="1"/>
</dbReference>
<dbReference type="GO" id="GO:0004312">
    <property type="term" value="F:fatty acid synthase activity"/>
    <property type="evidence" value="ECO:0007669"/>
    <property type="project" value="TreeGrafter"/>
</dbReference>
<gene>
    <name evidence="12" type="ORF">APUU_51647A</name>
</gene>
<evidence type="ECO:0000256" key="5">
    <source>
        <dbReference type="ARBA" id="ARBA00023268"/>
    </source>
</evidence>
<dbReference type="SUPFAM" id="SSF51735">
    <property type="entry name" value="NAD(P)-binding Rossmann-fold domains"/>
    <property type="match status" value="2"/>
</dbReference>
<dbReference type="InterPro" id="IPR016036">
    <property type="entry name" value="Malonyl_transacylase_ACP-bd"/>
</dbReference>
<dbReference type="SMART" id="SM00825">
    <property type="entry name" value="PKS_KS"/>
    <property type="match status" value="1"/>
</dbReference>
<dbReference type="SUPFAM" id="SSF55048">
    <property type="entry name" value="Probable ACP-binding domain of malonyl-CoA ACP transacylase"/>
    <property type="match status" value="1"/>
</dbReference>
<dbReference type="SUPFAM" id="SSF53901">
    <property type="entry name" value="Thiolase-like"/>
    <property type="match status" value="1"/>
</dbReference>
<evidence type="ECO:0000256" key="4">
    <source>
        <dbReference type="ARBA" id="ARBA00022857"/>
    </source>
</evidence>
<dbReference type="Gene3D" id="3.40.366.10">
    <property type="entry name" value="Malonyl-Coenzyme A Acyl Carrier Protein, domain 2"/>
    <property type="match status" value="1"/>
</dbReference>
<dbReference type="Pfam" id="PF02801">
    <property type="entry name" value="Ketoacyl-synt_C"/>
    <property type="match status" value="1"/>
</dbReference>
<dbReference type="SMART" id="SM00827">
    <property type="entry name" value="PKS_AT"/>
    <property type="match status" value="1"/>
</dbReference>
<keyword evidence="3" id="KW-0808">Transferase</keyword>
<feature type="compositionally biased region" description="Polar residues" evidence="8">
    <location>
        <begin position="542"/>
        <end position="552"/>
    </location>
</feature>
<dbReference type="PANTHER" id="PTHR43775">
    <property type="entry name" value="FATTY ACID SYNTHASE"/>
    <property type="match status" value="1"/>
</dbReference>
<dbReference type="InterPro" id="IPR049551">
    <property type="entry name" value="PKS_DH_C"/>
</dbReference>
<dbReference type="InterPro" id="IPR049552">
    <property type="entry name" value="PKS_DH_N"/>
</dbReference>
<dbReference type="InterPro" id="IPR016035">
    <property type="entry name" value="Acyl_Trfase/lysoPLipase"/>
</dbReference>
<dbReference type="EMBL" id="AP024447">
    <property type="protein sequence ID" value="BCS26936.1"/>
    <property type="molecule type" value="Genomic_DNA"/>
</dbReference>
<dbReference type="InterPro" id="IPR014031">
    <property type="entry name" value="Ketoacyl_synth_C"/>
</dbReference>
<dbReference type="InterPro" id="IPR057326">
    <property type="entry name" value="KR_dom"/>
</dbReference>
<dbReference type="InterPro" id="IPR020806">
    <property type="entry name" value="PKS_PP-bd"/>
</dbReference>
<dbReference type="GO" id="GO:0031177">
    <property type="term" value="F:phosphopantetheine binding"/>
    <property type="evidence" value="ECO:0007669"/>
    <property type="project" value="InterPro"/>
</dbReference>
<evidence type="ECO:0000256" key="3">
    <source>
        <dbReference type="ARBA" id="ARBA00022679"/>
    </source>
</evidence>
<dbReference type="Pfam" id="PF00109">
    <property type="entry name" value="ketoacyl-synt"/>
    <property type="match status" value="1"/>
</dbReference>
<dbReference type="Pfam" id="PF21089">
    <property type="entry name" value="PKS_DH_N"/>
    <property type="match status" value="1"/>
</dbReference>
<dbReference type="InterPro" id="IPR013968">
    <property type="entry name" value="PKS_KR"/>
</dbReference>
<dbReference type="SMART" id="SM00823">
    <property type="entry name" value="PKS_PP"/>
    <property type="match status" value="1"/>
</dbReference>
<dbReference type="Gene3D" id="1.10.1200.10">
    <property type="entry name" value="ACP-like"/>
    <property type="match status" value="1"/>
</dbReference>
<keyword evidence="4" id="KW-0521">NADP</keyword>
<dbReference type="InterPro" id="IPR016039">
    <property type="entry name" value="Thiolase-like"/>
</dbReference>
<dbReference type="Pfam" id="PF00550">
    <property type="entry name" value="PP-binding"/>
    <property type="match status" value="1"/>
</dbReference>
<evidence type="ECO:0000259" key="9">
    <source>
        <dbReference type="PROSITE" id="PS50075"/>
    </source>
</evidence>
<reference evidence="12" key="1">
    <citation type="submission" date="2021-01" db="EMBL/GenBank/DDBJ databases">
        <authorList>
            <consortium name="Aspergillus puulaauensis MK2 genome sequencing consortium"/>
            <person name="Kazuki M."/>
            <person name="Futagami T."/>
        </authorList>
    </citation>
    <scope>NUCLEOTIDE SEQUENCE</scope>
    <source>
        <strain evidence="12">MK2</strain>
    </source>
</reference>
<dbReference type="Gene3D" id="3.10.129.110">
    <property type="entry name" value="Polyketide synthase dehydratase"/>
    <property type="match status" value="1"/>
</dbReference>
<dbReference type="Pfam" id="PF08659">
    <property type="entry name" value="KR"/>
    <property type="match status" value="1"/>
</dbReference>
<dbReference type="GO" id="GO:0044550">
    <property type="term" value="P:secondary metabolite biosynthetic process"/>
    <property type="evidence" value="ECO:0007669"/>
    <property type="project" value="TreeGrafter"/>
</dbReference>
<dbReference type="InterPro" id="IPR001227">
    <property type="entry name" value="Ac_transferase_dom_sf"/>
</dbReference>
<evidence type="ECO:0000256" key="2">
    <source>
        <dbReference type="ARBA" id="ARBA00022553"/>
    </source>
</evidence>
<name>A0A7R8APY3_9EURO</name>
<dbReference type="PANTHER" id="PTHR43775:SF28">
    <property type="entry name" value="SYNTHASE, PUTATIVE-RELATED"/>
    <property type="match status" value="1"/>
</dbReference>
<keyword evidence="13" id="KW-1185">Reference proteome</keyword>
<dbReference type="InterPro" id="IPR020841">
    <property type="entry name" value="PKS_Beta-ketoAc_synthase_dom"/>
</dbReference>
<dbReference type="InterPro" id="IPR036736">
    <property type="entry name" value="ACP-like_sf"/>
</dbReference>
<keyword evidence="1" id="KW-0596">Phosphopantetheine</keyword>
<dbReference type="InterPro" id="IPR013154">
    <property type="entry name" value="ADH-like_N"/>
</dbReference>
<dbReference type="PROSITE" id="PS52004">
    <property type="entry name" value="KS3_2"/>
    <property type="match status" value="1"/>
</dbReference>
<dbReference type="GO" id="GO:0016491">
    <property type="term" value="F:oxidoreductase activity"/>
    <property type="evidence" value="ECO:0007669"/>
    <property type="project" value="InterPro"/>
</dbReference>
<feature type="active site" description="Proton acceptor; for dehydratase activity" evidence="7">
    <location>
        <position position="960"/>
    </location>
</feature>
<dbReference type="InterPro" id="IPR049900">
    <property type="entry name" value="PKS_mFAS_DH"/>
</dbReference>
<dbReference type="InterPro" id="IPR013217">
    <property type="entry name" value="Methyltransf_12"/>
</dbReference>
<evidence type="ECO:0000256" key="1">
    <source>
        <dbReference type="ARBA" id="ARBA00022450"/>
    </source>
</evidence>
<dbReference type="SUPFAM" id="SSF47336">
    <property type="entry name" value="ACP-like"/>
    <property type="match status" value="1"/>
</dbReference>
<dbReference type="Pfam" id="PF00698">
    <property type="entry name" value="Acyl_transf_1"/>
    <property type="match status" value="1"/>
</dbReference>
<evidence type="ECO:0000313" key="13">
    <source>
        <dbReference type="Proteomes" id="UP000654913"/>
    </source>
</evidence>
<dbReference type="GeneID" id="64976941"/>
<dbReference type="CDD" id="cd00833">
    <property type="entry name" value="PKS"/>
    <property type="match status" value="1"/>
</dbReference>
<dbReference type="OrthoDB" id="329835at2759"/>
<dbReference type="PROSITE" id="PS50075">
    <property type="entry name" value="CARRIER"/>
    <property type="match status" value="1"/>
</dbReference>
<feature type="region of interest" description="C-terminal hotdog fold" evidence="7">
    <location>
        <begin position="1064"/>
        <end position="1210"/>
    </location>
</feature>
<dbReference type="Gene3D" id="3.30.70.3290">
    <property type="match status" value="1"/>
</dbReference>
<evidence type="ECO:0000313" key="12">
    <source>
        <dbReference type="EMBL" id="BCS26936.1"/>
    </source>
</evidence>
<evidence type="ECO:0000256" key="7">
    <source>
        <dbReference type="PROSITE-ProRule" id="PRU01363"/>
    </source>
</evidence>
<dbReference type="InterPro" id="IPR042104">
    <property type="entry name" value="PKS_dehydratase_sf"/>
</dbReference>
<proteinExistence type="predicted"/>
<dbReference type="SMART" id="SM00829">
    <property type="entry name" value="PKS_ER"/>
    <property type="match status" value="1"/>
</dbReference>
<dbReference type="SUPFAM" id="SSF53335">
    <property type="entry name" value="S-adenosyl-L-methionine-dependent methyltransferases"/>
    <property type="match status" value="1"/>
</dbReference>